<sequence length="204" mass="22023">MSYYGAYGGRDAGYGSGQGSFSNRYSASGSNDTGRYDASGASNGYGYGESSSQSCTGHTSSDSLRRAASTRNPYEGSYNYRDVSPPRGASRPHLNLESYDHHRSVSPLGSSRFEKPCTSSRHFTFSPLQCSSTVRESSYGTRDRESYDSSAYDCGYNHPTATSQIYGGPSGLSRSNAVRGRTSLRTYDASGENHLSHLFVNVPP</sequence>
<feature type="compositionally biased region" description="Gly residues" evidence="1">
    <location>
        <begin position="1"/>
        <end position="18"/>
    </location>
</feature>
<name>A0A6A5S6K8_9PLEO</name>
<evidence type="ECO:0000313" key="3">
    <source>
        <dbReference type="Proteomes" id="UP000800038"/>
    </source>
</evidence>
<reference evidence="2" key="1">
    <citation type="journal article" date="2020" name="Stud. Mycol.">
        <title>101 Dothideomycetes genomes: a test case for predicting lifestyles and emergence of pathogens.</title>
        <authorList>
            <person name="Haridas S."/>
            <person name="Albert R."/>
            <person name="Binder M."/>
            <person name="Bloem J."/>
            <person name="Labutti K."/>
            <person name="Salamov A."/>
            <person name="Andreopoulos B."/>
            <person name="Baker S."/>
            <person name="Barry K."/>
            <person name="Bills G."/>
            <person name="Bluhm B."/>
            <person name="Cannon C."/>
            <person name="Castanera R."/>
            <person name="Culley D."/>
            <person name="Daum C."/>
            <person name="Ezra D."/>
            <person name="Gonzalez J."/>
            <person name="Henrissat B."/>
            <person name="Kuo A."/>
            <person name="Liang C."/>
            <person name="Lipzen A."/>
            <person name="Lutzoni F."/>
            <person name="Magnuson J."/>
            <person name="Mondo S."/>
            <person name="Nolan M."/>
            <person name="Ohm R."/>
            <person name="Pangilinan J."/>
            <person name="Park H.-J."/>
            <person name="Ramirez L."/>
            <person name="Alfaro M."/>
            <person name="Sun H."/>
            <person name="Tritt A."/>
            <person name="Yoshinaga Y."/>
            <person name="Zwiers L.-H."/>
            <person name="Turgeon B."/>
            <person name="Goodwin S."/>
            <person name="Spatafora J."/>
            <person name="Crous P."/>
            <person name="Grigoriev I."/>
        </authorList>
    </citation>
    <scope>NUCLEOTIDE SEQUENCE</scope>
    <source>
        <strain evidence="2">CBS 161.51</strain>
    </source>
</reference>
<proteinExistence type="predicted"/>
<accession>A0A6A5S6K8</accession>
<gene>
    <name evidence="2" type="ORF">EJ02DRAFT_153258</name>
</gene>
<keyword evidence="3" id="KW-1185">Reference proteome</keyword>
<dbReference type="AlphaFoldDB" id="A0A6A5S6K8"/>
<feature type="compositionally biased region" description="Polar residues" evidence="1">
    <location>
        <begin position="21"/>
        <end position="33"/>
    </location>
</feature>
<dbReference type="Proteomes" id="UP000800038">
    <property type="component" value="Unassembled WGS sequence"/>
</dbReference>
<feature type="compositionally biased region" description="Low complexity" evidence="1">
    <location>
        <begin position="50"/>
        <end position="62"/>
    </location>
</feature>
<dbReference type="OrthoDB" id="3693861at2759"/>
<evidence type="ECO:0000256" key="1">
    <source>
        <dbReference type="SAM" id="MobiDB-lite"/>
    </source>
</evidence>
<evidence type="ECO:0000313" key="2">
    <source>
        <dbReference type="EMBL" id="KAF1935018.1"/>
    </source>
</evidence>
<organism evidence="2 3">
    <name type="scientific">Clathrospora elynae</name>
    <dbReference type="NCBI Taxonomy" id="706981"/>
    <lineage>
        <taxon>Eukaryota</taxon>
        <taxon>Fungi</taxon>
        <taxon>Dikarya</taxon>
        <taxon>Ascomycota</taxon>
        <taxon>Pezizomycotina</taxon>
        <taxon>Dothideomycetes</taxon>
        <taxon>Pleosporomycetidae</taxon>
        <taxon>Pleosporales</taxon>
        <taxon>Diademaceae</taxon>
        <taxon>Clathrospora</taxon>
    </lineage>
</organism>
<feature type="region of interest" description="Disordered" evidence="1">
    <location>
        <begin position="1"/>
        <end position="94"/>
    </location>
</feature>
<dbReference type="EMBL" id="ML976326">
    <property type="protein sequence ID" value="KAF1935018.1"/>
    <property type="molecule type" value="Genomic_DNA"/>
</dbReference>
<protein>
    <submittedName>
        <fullName evidence="2">Uncharacterized protein</fullName>
    </submittedName>
</protein>